<accession>A0ABV1PE33</accession>
<evidence type="ECO:0000256" key="3">
    <source>
        <dbReference type="ARBA" id="ARBA00022692"/>
    </source>
</evidence>
<dbReference type="SUPFAM" id="SSF161098">
    <property type="entry name" value="MetI-like"/>
    <property type="match status" value="1"/>
</dbReference>
<evidence type="ECO:0000256" key="2">
    <source>
        <dbReference type="ARBA" id="ARBA00022519"/>
    </source>
</evidence>
<dbReference type="EMBL" id="JBEHEF010000023">
    <property type="protein sequence ID" value="MEQ9939426.1"/>
    <property type="molecule type" value="Genomic_DNA"/>
</dbReference>
<dbReference type="CDD" id="cd06261">
    <property type="entry name" value="TM_PBP2"/>
    <property type="match status" value="1"/>
</dbReference>
<dbReference type="PROSITE" id="PS50928">
    <property type="entry name" value="ABC_TM1"/>
    <property type="match status" value="1"/>
</dbReference>
<comment type="caution">
    <text evidence="8">The sequence shown here is derived from an EMBL/GenBank/DDBJ whole genome shotgun (WGS) entry which is preliminary data.</text>
</comment>
<evidence type="ECO:0000313" key="9">
    <source>
        <dbReference type="Proteomes" id="UP001463408"/>
    </source>
</evidence>
<evidence type="ECO:0000256" key="4">
    <source>
        <dbReference type="ARBA" id="ARBA00022989"/>
    </source>
</evidence>
<keyword evidence="6" id="KW-0813">Transport</keyword>
<dbReference type="Gene3D" id="1.10.3720.10">
    <property type="entry name" value="MetI-like"/>
    <property type="match status" value="1"/>
</dbReference>
<reference evidence="8 9" key="1">
    <citation type="submission" date="2024-06" db="EMBL/GenBank/DDBJ databases">
        <title>Pangenomics to understand the prophage dynamics in the radiating lineages of P. brasiliense.</title>
        <authorList>
            <person name="Pardeshi L.A."/>
            <person name="Van Duivenbode I."/>
            <person name="Jonkheer E.M."/>
            <person name="Pel M.J.C."/>
            <person name="Kupczok A."/>
            <person name="De Ridder D."/>
            <person name="Smit S."/>
            <person name="Van Der Lee T.J."/>
        </authorList>
    </citation>
    <scope>NUCLEOTIDE SEQUENCE [LARGE SCALE GENOMIC DNA]</scope>
    <source>
        <strain evidence="8 9">PD 8607</strain>
    </source>
</reference>
<name>A0ABV1PE33_9GAMM</name>
<keyword evidence="3 6" id="KW-0812">Transmembrane</keyword>
<feature type="transmembrane region" description="Helical" evidence="6">
    <location>
        <begin position="113"/>
        <end position="131"/>
    </location>
</feature>
<dbReference type="PANTHER" id="PTHR30133">
    <property type="entry name" value="CATIONIC AMINO ACID TRANSPORTER, MEMBRANE COMPONENT"/>
    <property type="match status" value="1"/>
</dbReference>
<feature type="transmembrane region" description="Helical" evidence="6">
    <location>
        <begin position="48"/>
        <end position="65"/>
    </location>
</feature>
<evidence type="ECO:0000256" key="5">
    <source>
        <dbReference type="ARBA" id="ARBA00023136"/>
    </source>
</evidence>
<evidence type="ECO:0000259" key="7">
    <source>
        <dbReference type="PROSITE" id="PS50928"/>
    </source>
</evidence>
<dbReference type="Pfam" id="PF00528">
    <property type="entry name" value="BPD_transp_1"/>
    <property type="match status" value="1"/>
</dbReference>
<dbReference type="RefSeq" id="WP_349961626.1">
    <property type="nucleotide sequence ID" value="NZ_JBEHEF010000023.1"/>
</dbReference>
<keyword evidence="2" id="KW-1003">Cell membrane</keyword>
<feature type="domain" description="ABC transmembrane type-1" evidence="7">
    <location>
        <begin position="25"/>
        <end position="237"/>
    </location>
</feature>
<dbReference type="InterPro" id="IPR035906">
    <property type="entry name" value="MetI-like_sf"/>
</dbReference>
<proteinExistence type="inferred from homology"/>
<organism evidence="8 9">
    <name type="scientific">Pectobacterium polonicum</name>
    <dbReference type="NCBI Taxonomy" id="2485124"/>
    <lineage>
        <taxon>Bacteria</taxon>
        <taxon>Pseudomonadati</taxon>
        <taxon>Pseudomonadota</taxon>
        <taxon>Gammaproteobacteria</taxon>
        <taxon>Enterobacterales</taxon>
        <taxon>Pectobacteriaceae</taxon>
        <taxon>Pectobacterium</taxon>
    </lineage>
</organism>
<dbReference type="InterPro" id="IPR051613">
    <property type="entry name" value="ABC_transp_permease_HisMQ"/>
</dbReference>
<keyword evidence="5 6" id="KW-0472">Membrane</keyword>
<dbReference type="InterPro" id="IPR000515">
    <property type="entry name" value="MetI-like"/>
</dbReference>
<evidence type="ECO:0000313" key="8">
    <source>
        <dbReference type="EMBL" id="MEQ9939426.1"/>
    </source>
</evidence>
<dbReference type="Proteomes" id="UP001463408">
    <property type="component" value="Unassembled WGS sequence"/>
</dbReference>
<protein>
    <submittedName>
        <fullName evidence="8">ABC transporter permease subunit</fullName>
    </submittedName>
</protein>
<keyword evidence="9" id="KW-1185">Reference proteome</keyword>
<evidence type="ECO:0000256" key="6">
    <source>
        <dbReference type="RuleBase" id="RU363032"/>
    </source>
</evidence>
<feature type="transmembrane region" description="Helical" evidence="6">
    <location>
        <begin position="218"/>
        <end position="237"/>
    </location>
</feature>
<sequence>MEDITFWQLISFGEHGWGKLLLIGAGMTLALAIGGFLLGAVIGTIGGFLLGAVIGTIGAWSKICGNRPVRYLADGYTTLIRGVPDLLIIYLLYFGGSSALTLLAKLFGSNEFFGFPGFLAGVFAVGISSGAQQTEVYRGAFYAVSKGEIEAAKACGMPTLLRLRRIIIPLLLRHAIPPLGNVWQLVLKTSALVSVTGVAELMTQSQTGAGSTGKPFDFFMAAALLYLLISICSGWIMRRAESHYSRGVKR</sequence>
<evidence type="ECO:0000256" key="1">
    <source>
        <dbReference type="ARBA" id="ARBA00004429"/>
    </source>
</evidence>
<gene>
    <name evidence="8" type="ORF">ABRQ07_17715</name>
</gene>
<keyword evidence="4 6" id="KW-1133">Transmembrane helix</keyword>
<feature type="transmembrane region" description="Helical" evidence="6">
    <location>
        <begin position="20"/>
        <end position="42"/>
    </location>
</feature>
<comment type="similarity">
    <text evidence="6">Belongs to the binding-protein-dependent transport system permease family.</text>
</comment>
<comment type="subcellular location">
    <subcellularLocation>
        <location evidence="1">Cell inner membrane</location>
        <topology evidence="1">Multi-pass membrane protein</topology>
    </subcellularLocation>
    <subcellularLocation>
        <location evidence="6">Cell membrane</location>
        <topology evidence="6">Multi-pass membrane protein</topology>
    </subcellularLocation>
</comment>
<feature type="transmembrane region" description="Helical" evidence="6">
    <location>
        <begin position="86"/>
        <end position="107"/>
    </location>
</feature>
<keyword evidence="2" id="KW-0997">Cell inner membrane</keyword>